<feature type="transmembrane region" description="Helical" evidence="7">
    <location>
        <begin position="74"/>
        <end position="98"/>
    </location>
</feature>
<dbReference type="InterPro" id="IPR011527">
    <property type="entry name" value="ABC1_TM_dom"/>
</dbReference>
<organism evidence="10 11">
    <name type="scientific">Corynebacterium suranareeae</name>
    <dbReference type="NCBI Taxonomy" id="2506452"/>
    <lineage>
        <taxon>Bacteria</taxon>
        <taxon>Bacillati</taxon>
        <taxon>Actinomycetota</taxon>
        <taxon>Actinomycetes</taxon>
        <taxon>Mycobacteriales</taxon>
        <taxon>Corynebacteriaceae</taxon>
        <taxon>Corynebacterium</taxon>
    </lineage>
</organism>
<dbReference type="CDD" id="cd07346">
    <property type="entry name" value="ABC_6TM_exporters"/>
    <property type="match status" value="1"/>
</dbReference>
<evidence type="ECO:0000259" key="9">
    <source>
        <dbReference type="PROSITE" id="PS50929"/>
    </source>
</evidence>
<evidence type="ECO:0000256" key="2">
    <source>
        <dbReference type="ARBA" id="ARBA00022692"/>
    </source>
</evidence>
<dbReference type="InterPro" id="IPR036640">
    <property type="entry name" value="ABC1_TM_sf"/>
</dbReference>
<dbReference type="InterPro" id="IPR039421">
    <property type="entry name" value="Type_1_exporter"/>
</dbReference>
<dbReference type="Pfam" id="PF00005">
    <property type="entry name" value="ABC_tran"/>
    <property type="match status" value="1"/>
</dbReference>
<keyword evidence="5 7" id="KW-1133">Transmembrane helix</keyword>
<dbReference type="InterPro" id="IPR027417">
    <property type="entry name" value="P-loop_NTPase"/>
</dbReference>
<comment type="subcellular location">
    <subcellularLocation>
        <location evidence="1">Cell membrane</location>
        <topology evidence="1">Multi-pass membrane protein</topology>
    </subcellularLocation>
</comment>
<dbReference type="EMBL" id="AP017369">
    <property type="protein sequence ID" value="BAU94902.1"/>
    <property type="molecule type" value="Genomic_DNA"/>
</dbReference>
<dbReference type="PANTHER" id="PTHR43394:SF1">
    <property type="entry name" value="ATP-BINDING CASSETTE SUB-FAMILY B MEMBER 10, MITOCHONDRIAL"/>
    <property type="match status" value="1"/>
</dbReference>
<evidence type="ECO:0000259" key="8">
    <source>
        <dbReference type="PROSITE" id="PS50893"/>
    </source>
</evidence>
<name>A0A169RQG1_9CORY</name>
<dbReference type="PROSITE" id="PS50929">
    <property type="entry name" value="ABC_TM1F"/>
    <property type="match status" value="1"/>
</dbReference>
<evidence type="ECO:0000256" key="1">
    <source>
        <dbReference type="ARBA" id="ARBA00004651"/>
    </source>
</evidence>
<evidence type="ECO:0000256" key="5">
    <source>
        <dbReference type="ARBA" id="ARBA00022989"/>
    </source>
</evidence>
<keyword evidence="6 7" id="KW-0472">Membrane</keyword>
<dbReference type="InterPro" id="IPR003439">
    <property type="entry name" value="ABC_transporter-like_ATP-bd"/>
</dbReference>
<dbReference type="GO" id="GO:0005886">
    <property type="term" value="C:plasma membrane"/>
    <property type="evidence" value="ECO:0007669"/>
    <property type="project" value="UniProtKB-SubCell"/>
</dbReference>
<keyword evidence="3" id="KW-0547">Nucleotide-binding</keyword>
<dbReference type="Pfam" id="PF00664">
    <property type="entry name" value="ABC_membrane"/>
    <property type="match status" value="1"/>
</dbReference>
<dbReference type="GO" id="GO:0005524">
    <property type="term" value="F:ATP binding"/>
    <property type="evidence" value="ECO:0007669"/>
    <property type="project" value="UniProtKB-KW"/>
</dbReference>
<dbReference type="KEGG" id="csur:N24_0640"/>
<keyword evidence="11" id="KW-1185">Reference proteome</keyword>
<dbReference type="GO" id="GO:0016887">
    <property type="term" value="F:ATP hydrolysis activity"/>
    <property type="evidence" value="ECO:0007669"/>
    <property type="project" value="InterPro"/>
</dbReference>
<dbReference type="Gene3D" id="3.40.50.300">
    <property type="entry name" value="P-loop containing nucleotide triphosphate hydrolases"/>
    <property type="match status" value="1"/>
</dbReference>
<proteinExistence type="predicted"/>
<dbReference type="SUPFAM" id="SSF52540">
    <property type="entry name" value="P-loop containing nucleoside triphosphate hydrolases"/>
    <property type="match status" value="1"/>
</dbReference>
<dbReference type="PROSITE" id="PS50893">
    <property type="entry name" value="ABC_TRANSPORTER_2"/>
    <property type="match status" value="1"/>
</dbReference>
<feature type="transmembrane region" description="Helical" evidence="7">
    <location>
        <begin position="173"/>
        <end position="191"/>
    </location>
</feature>
<dbReference type="AlphaFoldDB" id="A0A169RQG1"/>
<evidence type="ECO:0000256" key="6">
    <source>
        <dbReference type="ARBA" id="ARBA00023136"/>
    </source>
</evidence>
<evidence type="ECO:0000256" key="3">
    <source>
        <dbReference type="ARBA" id="ARBA00022741"/>
    </source>
</evidence>
<feature type="transmembrane region" description="Helical" evidence="7">
    <location>
        <begin position="258"/>
        <end position="279"/>
    </location>
</feature>
<dbReference type="Proteomes" id="UP000218244">
    <property type="component" value="Chromosome"/>
</dbReference>
<dbReference type="InterPro" id="IPR003593">
    <property type="entry name" value="AAA+_ATPase"/>
</dbReference>
<feature type="domain" description="ABC transmembrane type-1" evidence="9">
    <location>
        <begin position="31"/>
        <end position="316"/>
    </location>
</feature>
<gene>
    <name evidence="10" type="ORF">N24_0640</name>
</gene>
<evidence type="ECO:0000256" key="7">
    <source>
        <dbReference type="SAM" id="Phobius"/>
    </source>
</evidence>
<feature type="transmembrane region" description="Helical" evidence="7">
    <location>
        <begin position="148"/>
        <end position="167"/>
    </location>
</feature>
<dbReference type="SUPFAM" id="SSF90123">
    <property type="entry name" value="ABC transporter transmembrane region"/>
    <property type="match status" value="1"/>
</dbReference>
<dbReference type="RefSeq" id="WP_096454311.1">
    <property type="nucleotide sequence ID" value="NZ_AP017369.1"/>
</dbReference>
<dbReference type="PANTHER" id="PTHR43394">
    <property type="entry name" value="ATP-DEPENDENT PERMEASE MDL1, MITOCHONDRIAL"/>
    <property type="match status" value="1"/>
</dbReference>
<feature type="transmembrane region" description="Helical" evidence="7">
    <location>
        <begin position="28"/>
        <end position="54"/>
    </location>
</feature>
<evidence type="ECO:0000313" key="11">
    <source>
        <dbReference type="Proteomes" id="UP000218244"/>
    </source>
</evidence>
<accession>A0A169RQG1</accession>
<reference evidence="10 11" key="1">
    <citation type="submission" date="2016-02" db="EMBL/GenBank/DDBJ databases">
        <title>Corynebacterium glutamicum N24 whole genome sequencing project.</title>
        <authorList>
            <person name="Matsutani M."/>
            <person name="Nangtapong N."/>
            <person name="Yakushi T."/>
            <person name="Matsushita K."/>
        </authorList>
    </citation>
    <scope>NUCLEOTIDE SEQUENCE [LARGE SCALE GENOMIC DNA]</scope>
    <source>
        <strain evidence="10 11">N24</strain>
    </source>
</reference>
<evidence type="ECO:0000256" key="4">
    <source>
        <dbReference type="ARBA" id="ARBA00022840"/>
    </source>
</evidence>
<keyword evidence="4" id="KW-0067">ATP-binding</keyword>
<protein>
    <submittedName>
        <fullName evidence="10">Multidrug ABC transporter ATPase/permease</fullName>
    </submittedName>
</protein>
<evidence type="ECO:0000313" key="10">
    <source>
        <dbReference type="EMBL" id="BAU94902.1"/>
    </source>
</evidence>
<dbReference type="Gene3D" id="1.20.1560.10">
    <property type="entry name" value="ABC transporter type 1, transmembrane domain"/>
    <property type="match status" value="1"/>
</dbReference>
<keyword evidence="2 7" id="KW-0812">Transmembrane</keyword>
<dbReference type="GO" id="GO:0015421">
    <property type="term" value="F:ABC-type oligopeptide transporter activity"/>
    <property type="evidence" value="ECO:0007669"/>
    <property type="project" value="TreeGrafter"/>
</dbReference>
<feature type="domain" description="ABC transporter" evidence="8">
    <location>
        <begin position="349"/>
        <end position="573"/>
    </location>
</feature>
<sequence>MSSKALLPVADAKQVTACLWAMSKGRRWAWVGVFLLFLLESMTSLIVPLVIGRIVDDLVAQQTGAASGTLTLKIVLLVIAAAGAGLCTWLGGVSLAWVAETLIAELREDFVAAALKLRRSTLEGAGAGDVITRASDDISEVSDILPEVLPKLFVSVFTLILISATMTVLDWRFFLAFLIIVPFYVITIRWYRRTAPQVYRQQRAVESVRGQHILGTIENLDTVAAHRLGDQQLNLIAGSSWDKVRWAMRTRIVQNRMFGRLNFAQAVGLITVLVVGVWLASKGQATAGMVTSAALLFQRVILPIQQMMIVMDELQAAISSLSRLVGVIEHRDVEDKTESAQGPGNGSVVNLEGVGFGYSPEANVLEDVDLVIDKGEKVAVVGATGSGKSTLASLIAGIYHPHKGSIGRAIPTSEIAFLSQESHVFIGTVRSNLLLADPTATEEQVLNALRVVGADQWVAGLPDGLDTEVGHGHMQLDPAHAQHLALARVVLLQPQLAILDEATAEADSADAELLDQASLNAIGSGAALIIAHRLSQASRADRIIMMKRGRIVENGTHEELLGSGGEYAILWNAWTVGSRR</sequence>
<dbReference type="SMART" id="SM00382">
    <property type="entry name" value="AAA"/>
    <property type="match status" value="1"/>
</dbReference>